<dbReference type="Gene3D" id="3.40.50.150">
    <property type="entry name" value="Vaccinia Virus protein VP39"/>
    <property type="match status" value="1"/>
</dbReference>
<dbReference type="InterPro" id="IPR029063">
    <property type="entry name" value="SAM-dependent_MTases_sf"/>
</dbReference>
<gene>
    <name evidence="1" type="ORF">ABW22_06445</name>
</gene>
<dbReference type="Proteomes" id="UP000064243">
    <property type="component" value="Unassembled WGS sequence"/>
</dbReference>
<accession>A0A119CWT5</accession>
<comment type="caution">
    <text evidence="1">The sequence shown here is derived from an EMBL/GenBank/DDBJ whole genome shotgun (WGS) entry which is preliminary data.</text>
</comment>
<keyword evidence="2" id="KW-1185">Reference proteome</keyword>
<dbReference type="PANTHER" id="PTHR40036">
    <property type="entry name" value="MACROCIN O-METHYLTRANSFERASE"/>
    <property type="match status" value="1"/>
</dbReference>
<dbReference type="PANTHER" id="PTHR40036:SF1">
    <property type="entry name" value="MACROCIN O-METHYLTRANSFERASE"/>
    <property type="match status" value="1"/>
</dbReference>
<keyword evidence="1" id="KW-0489">Methyltransferase</keyword>
<dbReference type="PATRIC" id="fig|36861.3.peg.757"/>
<keyword evidence="1" id="KW-0808">Transferase</keyword>
<organism evidence="1 2">
    <name type="scientific">Thiobacillus denitrificans</name>
    <dbReference type="NCBI Taxonomy" id="36861"/>
    <lineage>
        <taxon>Bacteria</taxon>
        <taxon>Pseudomonadati</taxon>
        <taxon>Pseudomonadota</taxon>
        <taxon>Betaproteobacteria</taxon>
        <taxon>Nitrosomonadales</taxon>
        <taxon>Thiobacillaceae</taxon>
        <taxon>Thiobacillus</taxon>
    </lineage>
</organism>
<evidence type="ECO:0000313" key="1">
    <source>
        <dbReference type="EMBL" id="KVW97113.1"/>
    </source>
</evidence>
<dbReference type="AlphaFoldDB" id="A0A119CWT5"/>
<dbReference type="Pfam" id="PF05711">
    <property type="entry name" value="TylF"/>
    <property type="match status" value="1"/>
</dbReference>
<proteinExistence type="predicted"/>
<dbReference type="InterPro" id="IPR008884">
    <property type="entry name" value="TylF_MeTrfase"/>
</dbReference>
<sequence>MASIKSDQRPLLIYDVFGMIPPPTDQDTQDVHERYRTISEGKSTGIDGDRYYGYEENLYEIVLSNFRAFDIDCEKKNVQLIKGLVQETMRINQPVAFAHIDVDWYEPVMTCLTRIFPYLVVGGSIILDDYHDWGGCRKATDEYLQTVPGEFLLDDSAGSMKITRSTSKPA</sequence>
<name>A0A119CWT5_THIDE</name>
<protein>
    <submittedName>
        <fullName evidence="1">Macrocin-O-methyltransferase</fullName>
    </submittedName>
</protein>
<reference evidence="1 2" key="1">
    <citation type="journal article" date="2015" name="Appl. Environ. Microbiol.">
        <title>Aerobic and Anaerobic Thiosulfate Oxidation by a Cold-Adapted, Subglacial Chemoautotroph.</title>
        <authorList>
            <person name="Harrold Z.R."/>
            <person name="Skidmore M.L."/>
            <person name="Hamilton T.L."/>
            <person name="Desch L."/>
            <person name="Amada K."/>
            <person name="van Gelder W."/>
            <person name="Glover K."/>
            <person name="Roden E.E."/>
            <person name="Boyd E.S."/>
        </authorList>
    </citation>
    <scope>NUCLEOTIDE SEQUENCE [LARGE SCALE GENOMIC DNA]</scope>
    <source>
        <strain evidence="1 2">RG</strain>
    </source>
</reference>
<dbReference type="GO" id="GO:0032259">
    <property type="term" value="P:methylation"/>
    <property type="evidence" value="ECO:0007669"/>
    <property type="project" value="UniProtKB-KW"/>
</dbReference>
<dbReference type="EMBL" id="LDUG01000018">
    <property type="protein sequence ID" value="KVW97113.1"/>
    <property type="molecule type" value="Genomic_DNA"/>
</dbReference>
<dbReference type="GO" id="GO:0008168">
    <property type="term" value="F:methyltransferase activity"/>
    <property type="evidence" value="ECO:0007669"/>
    <property type="project" value="UniProtKB-KW"/>
</dbReference>
<evidence type="ECO:0000313" key="2">
    <source>
        <dbReference type="Proteomes" id="UP000064243"/>
    </source>
</evidence>